<feature type="compositionally biased region" description="Polar residues" evidence="1">
    <location>
        <begin position="236"/>
        <end position="245"/>
    </location>
</feature>
<gene>
    <name evidence="3" type="ordered locus">PAS_chr2-1_0676</name>
</gene>
<dbReference type="SMR" id="C4R1E9"/>
<keyword evidence="2" id="KW-0472">Membrane</keyword>
<evidence type="ECO:0000256" key="2">
    <source>
        <dbReference type="SAM" id="Phobius"/>
    </source>
</evidence>
<accession>C4R1E9</accession>
<reference evidence="3 4" key="1">
    <citation type="journal article" date="2009" name="Nat. Biotechnol.">
        <title>Genome sequence of the recombinant protein production host Pichia pastoris.</title>
        <authorList>
            <person name="De Schutter K."/>
            <person name="Lin Y.C."/>
            <person name="Tiels P."/>
            <person name="Van Hecke A."/>
            <person name="Glinka S."/>
            <person name="Weber-Lehmann J."/>
            <person name="Rouze P."/>
            <person name="Van de Peer Y."/>
            <person name="Callewaert N."/>
        </authorList>
    </citation>
    <scope>NUCLEOTIDE SEQUENCE [LARGE SCALE GENOMIC DNA]</scope>
    <source>
        <strain evidence="4">GS115 / ATCC 20864</strain>
    </source>
</reference>
<keyword evidence="2" id="KW-0812">Transmembrane</keyword>
<evidence type="ECO:0000256" key="1">
    <source>
        <dbReference type="SAM" id="MobiDB-lite"/>
    </source>
</evidence>
<feature type="compositionally biased region" description="Polar residues" evidence="1">
    <location>
        <begin position="174"/>
        <end position="186"/>
    </location>
</feature>
<name>C4R1E9_KOMPG</name>
<keyword evidence="2" id="KW-1133">Transmembrane helix</keyword>
<feature type="compositionally biased region" description="Basic and acidic residues" evidence="1">
    <location>
        <begin position="141"/>
        <end position="161"/>
    </location>
</feature>
<dbReference type="InParanoid" id="C4R1E9"/>
<proteinExistence type="predicted"/>
<dbReference type="RefSeq" id="XP_002491603.1">
    <property type="nucleotide sequence ID" value="XM_002491558.1"/>
</dbReference>
<dbReference type="EMBL" id="FN392320">
    <property type="protein sequence ID" value="CAY69323.1"/>
    <property type="molecule type" value="Genomic_DNA"/>
</dbReference>
<dbReference type="AlphaFoldDB" id="C4R1E9"/>
<protein>
    <submittedName>
        <fullName evidence="3">Uncharacterized protein</fullName>
    </submittedName>
</protein>
<feature type="compositionally biased region" description="Low complexity" evidence="1">
    <location>
        <begin position="162"/>
        <end position="173"/>
    </location>
</feature>
<keyword evidence="4" id="KW-1185">Reference proteome</keyword>
<feature type="transmembrane region" description="Helical" evidence="2">
    <location>
        <begin position="77"/>
        <end position="103"/>
    </location>
</feature>
<organism evidence="3 4">
    <name type="scientific">Komagataella phaffii (strain GS115 / ATCC 20864)</name>
    <name type="common">Yeast</name>
    <name type="synonym">Pichia pastoris</name>
    <dbReference type="NCBI Taxonomy" id="644223"/>
    <lineage>
        <taxon>Eukaryota</taxon>
        <taxon>Fungi</taxon>
        <taxon>Dikarya</taxon>
        <taxon>Ascomycota</taxon>
        <taxon>Saccharomycotina</taxon>
        <taxon>Pichiomycetes</taxon>
        <taxon>Pichiales</taxon>
        <taxon>Pichiaceae</taxon>
        <taxon>Komagataella</taxon>
    </lineage>
</organism>
<dbReference type="GeneID" id="8198946"/>
<evidence type="ECO:0000313" key="4">
    <source>
        <dbReference type="Proteomes" id="UP000000314"/>
    </source>
</evidence>
<sequence>MGAPLLALTIYYLILPLISFFAVRHLNLLDAPVNTPIKIAQKQDNTSLVELTYTDTRNLEIRQPYQEIMEQLTFDSGFINCAGLIIFIAVLGVFFYYVSLLMLGGISDLYKGLNEQQKFRTADLNPVNGSSIYQEQTFELGDHDVEVDKDPAVQERTKTDTSIRTTATETTPTPKSENGSLNTSTDSLEKVLQSINTLDDDNDDDEGNDTPSKGLKPEFWGRNSMLQKYAERNPYTPRQSLSPVRSVSPKKDKAESNEVSLKINQLANITRNSVCHSPGTSFASSVLSTTTAFPQTTVTHINDDSASILEDIVLQQ</sequence>
<dbReference type="HOGENOM" id="CLU_880310_0_0_1"/>
<dbReference type="OrthoDB" id="10310967at2759"/>
<dbReference type="KEGG" id="ppa:PAS_chr2-1_0676"/>
<feature type="transmembrane region" description="Helical" evidence="2">
    <location>
        <begin position="5"/>
        <end position="23"/>
    </location>
</feature>
<evidence type="ECO:0000313" key="3">
    <source>
        <dbReference type="EMBL" id="CAY69323.1"/>
    </source>
</evidence>
<dbReference type="Proteomes" id="UP000000314">
    <property type="component" value="Chromosome 2"/>
</dbReference>
<feature type="compositionally biased region" description="Acidic residues" evidence="1">
    <location>
        <begin position="198"/>
        <end position="208"/>
    </location>
</feature>
<feature type="region of interest" description="Disordered" evidence="1">
    <location>
        <begin position="141"/>
        <end position="256"/>
    </location>
</feature>